<feature type="region of interest" description="Disordered" evidence="7">
    <location>
        <begin position="1250"/>
        <end position="1286"/>
    </location>
</feature>
<feature type="transmembrane region" description="Helical" evidence="8">
    <location>
        <begin position="217"/>
        <end position="243"/>
    </location>
</feature>
<keyword evidence="11" id="KW-1185">Reference proteome</keyword>
<keyword evidence="5 8" id="KW-0472">Membrane</keyword>
<evidence type="ECO:0000256" key="5">
    <source>
        <dbReference type="ARBA" id="ARBA00023136"/>
    </source>
</evidence>
<comment type="subcellular location">
    <subcellularLocation>
        <location evidence="1">Membrane</location>
        <topology evidence="1">Multi-pass membrane protein</topology>
    </subcellularLocation>
</comment>
<comment type="caution">
    <text evidence="10">The sequence shown here is derived from an EMBL/GenBank/DDBJ whole genome shotgun (WGS) entry which is preliminary data.</text>
</comment>
<protein>
    <recommendedName>
        <fullName evidence="9">Palmitoyltransferase DHHC domain-containing protein</fullName>
    </recommendedName>
</protein>
<dbReference type="GO" id="GO:0019706">
    <property type="term" value="F:protein-cysteine S-palmitoyltransferase activity"/>
    <property type="evidence" value="ECO:0007669"/>
    <property type="project" value="TreeGrafter"/>
</dbReference>
<evidence type="ECO:0000256" key="7">
    <source>
        <dbReference type="SAM" id="MobiDB-lite"/>
    </source>
</evidence>
<name>A0AAD9GVI2_9STRA</name>
<feature type="transmembrane region" description="Helical" evidence="8">
    <location>
        <begin position="36"/>
        <end position="57"/>
    </location>
</feature>
<feature type="region of interest" description="Disordered" evidence="7">
    <location>
        <begin position="960"/>
        <end position="997"/>
    </location>
</feature>
<accession>A0AAD9GVI2</accession>
<feature type="domain" description="Palmitoyltransferase DHHC" evidence="9">
    <location>
        <begin position="112"/>
        <end position="256"/>
    </location>
</feature>
<evidence type="ECO:0000256" key="4">
    <source>
        <dbReference type="ARBA" id="ARBA00022989"/>
    </source>
</evidence>
<evidence type="ECO:0000256" key="6">
    <source>
        <dbReference type="ARBA" id="ARBA00023315"/>
    </source>
</evidence>
<feature type="region of interest" description="Disordered" evidence="7">
    <location>
        <begin position="730"/>
        <end position="768"/>
    </location>
</feature>
<feature type="compositionally biased region" description="Polar residues" evidence="7">
    <location>
        <begin position="960"/>
        <end position="978"/>
    </location>
</feature>
<feature type="region of interest" description="Disordered" evidence="7">
    <location>
        <begin position="317"/>
        <end position="336"/>
    </location>
</feature>
<proteinExistence type="predicted"/>
<evidence type="ECO:0000313" key="11">
    <source>
        <dbReference type="Proteomes" id="UP001259832"/>
    </source>
</evidence>
<evidence type="ECO:0000256" key="2">
    <source>
        <dbReference type="ARBA" id="ARBA00022679"/>
    </source>
</evidence>
<dbReference type="GO" id="GO:0016020">
    <property type="term" value="C:membrane"/>
    <property type="evidence" value="ECO:0007669"/>
    <property type="project" value="UniProtKB-SubCell"/>
</dbReference>
<evidence type="ECO:0000259" key="9">
    <source>
        <dbReference type="Pfam" id="PF01529"/>
    </source>
</evidence>
<dbReference type="GO" id="GO:0005794">
    <property type="term" value="C:Golgi apparatus"/>
    <property type="evidence" value="ECO:0007669"/>
    <property type="project" value="TreeGrafter"/>
</dbReference>
<dbReference type="PANTHER" id="PTHR22883:SF445">
    <property type="entry name" value="PALMITOYLTRANSFERASE"/>
    <property type="match status" value="1"/>
</dbReference>
<dbReference type="Pfam" id="PF07004">
    <property type="entry name" value="SHIPPO-rpt"/>
    <property type="match status" value="2"/>
</dbReference>
<keyword evidence="4 8" id="KW-1133">Transmembrane helix</keyword>
<dbReference type="Proteomes" id="UP001259832">
    <property type="component" value="Unassembled WGS sequence"/>
</dbReference>
<dbReference type="InterPro" id="IPR001594">
    <property type="entry name" value="Palmitoyltrfase_DHHC"/>
</dbReference>
<feature type="compositionally biased region" description="Polar residues" evidence="7">
    <location>
        <begin position="1276"/>
        <end position="1286"/>
    </location>
</feature>
<dbReference type="EMBL" id="JASMQC010000005">
    <property type="protein sequence ID" value="KAK1945364.1"/>
    <property type="molecule type" value="Genomic_DNA"/>
</dbReference>
<evidence type="ECO:0000256" key="1">
    <source>
        <dbReference type="ARBA" id="ARBA00004141"/>
    </source>
</evidence>
<dbReference type="GO" id="GO:0005783">
    <property type="term" value="C:endoplasmic reticulum"/>
    <property type="evidence" value="ECO:0007669"/>
    <property type="project" value="TreeGrafter"/>
</dbReference>
<organism evidence="10 11">
    <name type="scientific">Phytophthora citrophthora</name>
    <dbReference type="NCBI Taxonomy" id="4793"/>
    <lineage>
        <taxon>Eukaryota</taxon>
        <taxon>Sar</taxon>
        <taxon>Stramenopiles</taxon>
        <taxon>Oomycota</taxon>
        <taxon>Peronosporomycetes</taxon>
        <taxon>Peronosporales</taxon>
        <taxon>Peronosporaceae</taxon>
        <taxon>Phytophthora</taxon>
    </lineage>
</organism>
<reference evidence="10" key="1">
    <citation type="submission" date="2023-08" db="EMBL/GenBank/DDBJ databases">
        <title>Reference Genome Resource for the Citrus Pathogen Phytophthora citrophthora.</title>
        <authorList>
            <person name="Moller H."/>
            <person name="Coetzee B."/>
            <person name="Rose L.J."/>
            <person name="Van Niekerk J.M."/>
        </authorList>
    </citation>
    <scope>NUCLEOTIDE SEQUENCE</scope>
    <source>
        <strain evidence="10">STE-U-9442</strain>
    </source>
</reference>
<evidence type="ECO:0000256" key="8">
    <source>
        <dbReference type="SAM" id="Phobius"/>
    </source>
</evidence>
<feature type="region of interest" description="Disordered" evidence="7">
    <location>
        <begin position="851"/>
        <end position="905"/>
    </location>
</feature>
<dbReference type="InterPro" id="IPR010736">
    <property type="entry name" value="SHIPPO-rpt"/>
</dbReference>
<dbReference type="PANTHER" id="PTHR22883">
    <property type="entry name" value="ZINC FINGER DHHC DOMAIN CONTAINING PROTEIN"/>
    <property type="match status" value="1"/>
</dbReference>
<dbReference type="PROSITE" id="PS50216">
    <property type="entry name" value="DHHC"/>
    <property type="match status" value="1"/>
</dbReference>
<dbReference type="InterPro" id="IPR039859">
    <property type="entry name" value="PFA4/ZDH16/20/ERF2-like"/>
</dbReference>
<sequence length="1286" mass="142025">MAATSRPRLTGDIGRSDLLARLIDYALYQPNPLQQVFYLLLVVGGYSAFLFCGLPHLPNDSLGVIHIYLSFVVVLGALHSFIAASMSSPGVLLPQTLVYFGNYDFDDVLYLKRECPTCKTTKLARSKHCSICNKCVPRFDHHCGWLNTCIGECNHWVFLRFLTMNVVLCGYGSYVLFRILSDEYNHLLSEQFLDHNTRAVVQGEPMVVVRYLIHEEAIVTVLFAACVGMGFALVCFSTFHLYLVSSNLTTNEFFKRRNLRSENSVSKDETRCTIPHKYDLDSLMDNWPLLTPEDLYSQARIFDVDLDREPYLLPLMKQAATTPKPPKRQQSDGDNDGESYFFDQIKLLRHQQVENGEQEGETSAWMVFEERITPEVDNAATTKYYYDFISKTRQEMHPLVPLIGDNEWTADGSDPMIRAADPQEFEHAAALHKQSSIKNITGLEILCFHCWWKETSLLGETRQCRLRLYFSIPTRHFQVVLEDSPNVFTISHIAHSVTGTPLSVWDLHEGARITVLGRPTTLRQASLLTRQWLDVHERRLRPVMEQLQKELAKYELKSHGRSAAVPATRILCADPHRSRSGMSLRQLLDEIVLLQTKLAAYRPDLARRFCESLADLDTAKCCSLIAQASTKMTITTRSKRVSTFGNGPTPAAVAPGSYATEQVITSFGIHASRPLFSSFATSEKRNLNENKTTSAITPGPGAYIDESRHQQGLPPSNVFATKISRFAPSAPGSTVFRASSIQDNPGPGSYIRPASSPQPNNQRDHQGPHKFAHLVKPSVPAIPQRQQSYGYVQVGVELQRQSPPEKIYSGVGNDTVGPAAYSRHNPIWNEKKNAASSLKSTAKREVWEENKRLNKLPGPGQYNTNSDPDTLVATAPPAKPPSLAPEGQRPRIGARRSQHRGARQSAVFASKVPILPVPKPVGVYDPERDQELRVKDERAERYRQEQNKFALYGSRTEAFGSTTGRTELTSQISTPFSNPTYTTTPGPGRYGLGPNDATKRLGKKTCGGSYQHHRTDGIGFSCATERPCLAATKTPSAPGPGAYKNETPRSLNQSVKGKLCIGRNGVFGTTSERQVWGALERTDVDDFTPGPGAYSESGSFNTTQYLNSAAFKSGSTRFAKNAPPHAPPHVHCVGDQVTPAVGQYNVSKGFSDVASSLQNPLDGTSASDATGFLSPRVPFLSTQERSVFDTRDICDLPGPGAYKGTSDDGGAVYTRSKDVRLTVGNEARFRVKPTVPIAVGPGAYSIPGTVGTKSFNVTMTKERGKSGPTRARGSPIQKNSPIAHSR</sequence>
<feature type="transmembrane region" description="Helical" evidence="8">
    <location>
        <begin position="63"/>
        <end position="84"/>
    </location>
</feature>
<keyword evidence="6" id="KW-0012">Acyltransferase</keyword>
<keyword evidence="2" id="KW-0808">Transferase</keyword>
<gene>
    <name evidence="10" type="ORF">P3T76_003897</name>
</gene>
<feature type="compositionally biased region" description="Basic residues" evidence="7">
    <location>
        <begin position="892"/>
        <end position="902"/>
    </location>
</feature>
<evidence type="ECO:0000256" key="3">
    <source>
        <dbReference type="ARBA" id="ARBA00022692"/>
    </source>
</evidence>
<evidence type="ECO:0000313" key="10">
    <source>
        <dbReference type="EMBL" id="KAK1945364.1"/>
    </source>
</evidence>
<feature type="region of interest" description="Disordered" evidence="7">
    <location>
        <begin position="689"/>
        <end position="714"/>
    </location>
</feature>
<dbReference type="GO" id="GO:0006612">
    <property type="term" value="P:protein targeting to membrane"/>
    <property type="evidence" value="ECO:0007669"/>
    <property type="project" value="TreeGrafter"/>
</dbReference>
<keyword evidence="3 8" id="KW-0812">Transmembrane</keyword>
<dbReference type="Pfam" id="PF01529">
    <property type="entry name" value="DHHC"/>
    <property type="match status" value="1"/>
</dbReference>